<keyword evidence="2" id="KW-1185">Reference proteome</keyword>
<dbReference type="SUPFAM" id="SSF54285">
    <property type="entry name" value="MoaD/ThiS"/>
    <property type="match status" value="1"/>
</dbReference>
<dbReference type="InterPro" id="IPR003749">
    <property type="entry name" value="ThiS/MoaD-like"/>
</dbReference>
<dbReference type="RefSeq" id="WP_050607807.1">
    <property type="nucleotide sequence ID" value="NZ_CABKUB010000006.1"/>
</dbReference>
<dbReference type="EMBL" id="SXDP01000004">
    <property type="protein sequence ID" value="NEZ46841.1"/>
    <property type="molecule type" value="Genomic_DNA"/>
</dbReference>
<dbReference type="NCBIfam" id="TIGR01683">
    <property type="entry name" value="thiS"/>
    <property type="match status" value="1"/>
</dbReference>
<sequence>MIVNGKENNLYEGITVLDMLNKMNLDASTVVIELNFNILEKEKYKSTFLNSDSKVEVIRFVGGG</sequence>
<dbReference type="AlphaFoldDB" id="A0A6M0R9A9"/>
<organism evidence="1 2">
    <name type="scientific">Clostridium niameyense</name>
    <dbReference type="NCBI Taxonomy" id="1622073"/>
    <lineage>
        <taxon>Bacteria</taxon>
        <taxon>Bacillati</taxon>
        <taxon>Bacillota</taxon>
        <taxon>Clostridia</taxon>
        <taxon>Eubacteriales</taxon>
        <taxon>Clostridiaceae</taxon>
        <taxon>Clostridium</taxon>
    </lineage>
</organism>
<dbReference type="InterPro" id="IPR010035">
    <property type="entry name" value="Thi_S"/>
</dbReference>
<evidence type="ECO:0000313" key="1">
    <source>
        <dbReference type="EMBL" id="NEZ46841.1"/>
    </source>
</evidence>
<dbReference type="PANTHER" id="PTHR34472">
    <property type="entry name" value="SULFUR CARRIER PROTEIN THIS"/>
    <property type="match status" value="1"/>
</dbReference>
<reference evidence="1 2" key="1">
    <citation type="submission" date="2019-04" db="EMBL/GenBank/DDBJ databases">
        <title>Genome sequencing of Clostridium botulinum Groups I-IV and Clostridium butyricum.</title>
        <authorList>
            <person name="Brunt J."/>
            <person name="Van Vliet A.H.M."/>
            <person name="Stringer S.C."/>
            <person name="Carter A.T."/>
            <person name="Peck M.W."/>
        </authorList>
    </citation>
    <scope>NUCLEOTIDE SEQUENCE [LARGE SCALE GENOMIC DNA]</scope>
    <source>
        <strain evidence="1 2">IFR 18/094</strain>
    </source>
</reference>
<protein>
    <submittedName>
        <fullName evidence="1">Sulfur carrier protein ThiS</fullName>
    </submittedName>
</protein>
<accession>A0A6M0R9A9</accession>
<dbReference type="Gene3D" id="3.10.20.30">
    <property type="match status" value="1"/>
</dbReference>
<gene>
    <name evidence="1" type="primary">thiS</name>
    <name evidence="1" type="ORF">FDF74_06390</name>
</gene>
<dbReference type="OrthoDB" id="9798559at2"/>
<proteinExistence type="predicted"/>
<dbReference type="PANTHER" id="PTHR34472:SF1">
    <property type="entry name" value="SULFUR CARRIER PROTEIN THIS"/>
    <property type="match status" value="1"/>
</dbReference>
<evidence type="ECO:0000313" key="2">
    <source>
        <dbReference type="Proteomes" id="UP000473885"/>
    </source>
</evidence>
<dbReference type="Proteomes" id="UP000473885">
    <property type="component" value="Unassembled WGS sequence"/>
</dbReference>
<dbReference type="InterPro" id="IPR012675">
    <property type="entry name" value="Beta-grasp_dom_sf"/>
</dbReference>
<dbReference type="CDD" id="cd00565">
    <property type="entry name" value="Ubl_ThiS"/>
    <property type="match status" value="1"/>
</dbReference>
<name>A0A6M0R9A9_9CLOT</name>
<dbReference type="Pfam" id="PF02597">
    <property type="entry name" value="ThiS"/>
    <property type="match status" value="1"/>
</dbReference>
<dbReference type="InterPro" id="IPR016155">
    <property type="entry name" value="Mopterin_synth/thiamin_S_b"/>
</dbReference>
<comment type="caution">
    <text evidence="1">The sequence shown here is derived from an EMBL/GenBank/DDBJ whole genome shotgun (WGS) entry which is preliminary data.</text>
</comment>